<protein>
    <submittedName>
        <fullName evidence="13">Probable anion transporter 4, chloroplastic isoform X1</fullName>
    </submittedName>
</protein>
<feature type="transmembrane region" description="Helical" evidence="10">
    <location>
        <begin position="363"/>
        <end position="384"/>
    </location>
</feature>
<feature type="transmembrane region" description="Helical" evidence="10">
    <location>
        <begin position="186"/>
        <end position="210"/>
    </location>
</feature>
<gene>
    <name evidence="13" type="primary">LOC111018964</name>
</gene>
<dbReference type="GO" id="GO:0005315">
    <property type="term" value="F:phosphate transmembrane transporter activity"/>
    <property type="evidence" value="ECO:0007669"/>
    <property type="project" value="UniProtKB-ARBA"/>
</dbReference>
<evidence type="ECO:0000256" key="9">
    <source>
        <dbReference type="ARBA" id="ARBA00054913"/>
    </source>
</evidence>
<evidence type="ECO:0000256" key="5">
    <source>
        <dbReference type="ARBA" id="ARBA00022946"/>
    </source>
</evidence>
<dbReference type="AlphaFoldDB" id="A0A6J1DD12"/>
<reference evidence="13" key="1">
    <citation type="submission" date="2025-08" db="UniProtKB">
        <authorList>
            <consortium name="RefSeq"/>
        </authorList>
    </citation>
    <scope>IDENTIFICATION</scope>
    <source>
        <strain evidence="13">OHB3-1</strain>
    </source>
</reference>
<evidence type="ECO:0000313" key="12">
    <source>
        <dbReference type="Proteomes" id="UP000504603"/>
    </source>
</evidence>
<dbReference type="InterPro" id="IPR011701">
    <property type="entry name" value="MFS"/>
</dbReference>
<dbReference type="KEGG" id="mcha:111018964"/>
<comment type="subcellular location">
    <subcellularLocation>
        <location evidence="1">Plastid</location>
        <location evidence="1">Chloroplast membrane</location>
        <topology evidence="1">Multi-pass membrane protein</topology>
    </subcellularLocation>
</comment>
<dbReference type="Proteomes" id="UP000504603">
    <property type="component" value="Unplaced"/>
</dbReference>
<accession>A0A6J1DD12</accession>
<comment type="similarity">
    <text evidence="8">Belongs to the major facilitator superfamily. Sodium/anion cotransporter (TC 2.A.1.14) family.</text>
</comment>
<proteinExistence type="inferred from homology"/>
<feature type="transmembrane region" description="Helical" evidence="10">
    <location>
        <begin position="453"/>
        <end position="477"/>
    </location>
</feature>
<dbReference type="GeneID" id="111018964"/>
<dbReference type="SUPFAM" id="SSF103473">
    <property type="entry name" value="MFS general substrate transporter"/>
    <property type="match status" value="1"/>
</dbReference>
<evidence type="ECO:0000256" key="1">
    <source>
        <dbReference type="ARBA" id="ARBA00004508"/>
    </source>
</evidence>
<evidence type="ECO:0000256" key="2">
    <source>
        <dbReference type="ARBA" id="ARBA00022528"/>
    </source>
</evidence>
<keyword evidence="4 10" id="KW-0812">Transmembrane</keyword>
<evidence type="ECO:0000313" key="13">
    <source>
        <dbReference type="RefSeq" id="XP_022150931.1"/>
    </source>
</evidence>
<sequence>MNSAIVLGPPACCRRFSGRRSPKPIKPEPPQFKLPSSSLKLQGFGLRNDSSLLSSSVLSSRIKVSSNDAQFGSFAEDKEVEAPSFFEFITSERVKVVAMLGLALALCNADRVVMSVAIVPLSLSHGWSRSFAGIVQSSFLWGYFVSPIAGGALVDHHGGKMVMAWGVALWSLATFLTPWAAETSLWALLAMRALLGIAEGVALPCMNNMVARWFPPTERARAVGIAMAGFQLGSAIGLMLSPILMSQAGIFGPFVIFGLSGFLWVLVWLSAISSTPDRNLQISKYEMEYVMNKRQQPLMVENASRTTTVIPPFKRLLSKMPTWSLIVANAMHSWGFFVILSWMPIYFNSVYHVDLRQAAWFSAVPWCVMALMGYFGGLWSDGLIRSGTTITLTRKIMQSIGFIGPGIALIGLASAKSASIASAWLTLAVGLKSFSHSGFLVNLQEIAPQYSGVLHGMSNTAGTLAAIVGTVGVGFFVEIVGSFQGFLLLTSFLYFMAALFYILFSTGNRVNFEETDKCML</sequence>
<dbReference type="Pfam" id="PF07690">
    <property type="entry name" value="MFS_1"/>
    <property type="match status" value="1"/>
</dbReference>
<evidence type="ECO:0000259" key="11">
    <source>
        <dbReference type="PROSITE" id="PS50850"/>
    </source>
</evidence>
<evidence type="ECO:0000256" key="7">
    <source>
        <dbReference type="ARBA" id="ARBA00023136"/>
    </source>
</evidence>
<keyword evidence="3" id="KW-0934">Plastid</keyword>
<keyword evidence="12" id="KW-1185">Reference proteome</keyword>
<organism evidence="12 13">
    <name type="scientific">Momordica charantia</name>
    <name type="common">Bitter gourd</name>
    <name type="synonym">Balsam pear</name>
    <dbReference type="NCBI Taxonomy" id="3673"/>
    <lineage>
        <taxon>Eukaryota</taxon>
        <taxon>Viridiplantae</taxon>
        <taxon>Streptophyta</taxon>
        <taxon>Embryophyta</taxon>
        <taxon>Tracheophyta</taxon>
        <taxon>Spermatophyta</taxon>
        <taxon>Magnoliopsida</taxon>
        <taxon>eudicotyledons</taxon>
        <taxon>Gunneridae</taxon>
        <taxon>Pentapetalae</taxon>
        <taxon>rosids</taxon>
        <taxon>fabids</taxon>
        <taxon>Cucurbitales</taxon>
        <taxon>Cucurbitaceae</taxon>
        <taxon>Momordiceae</taxon>
        <taxon>Momordica</taxon>
    </lineage>
</organism>
<dbReference type="PANTHER" id="PTHR11662:SF424">
    <property type="entry name" value="ANION TRANSPORTER 4, CHLOROPLASTIC-RELATED"/>
    <property type="match status" value="1"/>
</dbReference>
<evidence type="ECO:0000256" key="10">
    <source>
        <dbReference type="SAM" id="Phobius"/>
    </source>
</evidence>
<feature type="domain" description="Major facilitator superfamily (MFS) profile" evidence="11">
    <location>
        <begin position="96"/>
        <end position="509"/>
    </location>
</feature>
<feature type="transmembrane region" description="Helical" evidence="10">
    <location>
        <begin position="396"/>
        <end position="415"/>
    </location>
</feature>
<dbReference type="Gene3D" id="1.20.1250.20">
    <property type="entry name" value="MFS general substrate transporter like domains"/>
    <property type="match status" value="2"/>
</dbReference>
<feature type="transmembrane region" description="Helical" evidence="10">
    <location>
        <begin position="161"/>
        <end position="180"/>
    </location>
</feature>
<keyword evidence="7 10" id="KW-0472">Membrane</keyword>
<dbReference type="InterPro" id="IPR020846">
    <property type="entry name" value="MFS_dom"/>
</dbReference>
<dbReference type="FunFam" id="1.20.1250.20:FF:000131">
    <property type="entry name" value="Probable anion transporter 3, chloroplastic"/>
    <property type="match status" value="1"/>
</dbReference>
<feature type="transmembrane region" description="Helical" evidence="10">
    <location>
        <begin position="483"/>
        <end position="504"/>
    </location>
</feature>
<dbReference type="InterPro" id="IPR050382">
    <property type="entry name" value="MFS_Na/Anion_cotransporter"/>
</dbReference>
<dbReference type="InterPro" id="IPR044777">
    <property type="entry name" value="SLC17A9-like"/>
</dbReference>
<dbReference type="RefSeq" id="XP_022150931.1">
    <property type="nucleotide sequence ID" value="XM_022295239.1"/>
</dbReference>
<dbReference type="GO" id="GO:0031969">
    <property type="term" value="C:chloroplast membrane"/>
    <property type="evidence" value="ECO:0007669"/>
    <property type="project" value="UniProtKB-SubCell"/>
</dbReference>
<evidence type="ECO:0000256" key="6">
    <source>
        <dbReference type="ARBA" id="ARBA00022989"/>
    </source>
</evidence>
<name>A0A6J1DD12_MOMCH</name>
<dbReference type="PROSITE" id="PS50850">
    <property type="entry name" value="MFS"/>
    <property type="match status" value="1"/>
</dbReference>
<comment type="function">
    <text evidence="9">Inorganic phosphate and probable anion transporter.</text>
</comment>
<dbReference type="CDD" id="cd17380">
    <property type="entry name" value="MFS_SLC17A9_like"/>
    <property type="match status" value="1"/>
</dbReference>
<keyword evidence="2" id="KW-0150">Chloroplast</keyword>
<dbReference type="PANTHER" id="PTHR11662">
    <property type="entry name" value="SOLUTE CARRIER FAMILY 17"/>
    <property type="match status" value="1"/>
</dbReference>
<feature type="transmembrane region" description="Helical" evidence="10">
    <location>
        <begin position="131"/>
        <end position="154"/>
    </location>
</feature>
<keyword evidence="5" id="KW-0809">Transit peptide</keyword>
<evidence type="ECO:0000256" key="3">
    <source>
        <dbReference type="ARBA" id="ARBA00022640"/>
    </source>
</evidence>
<feature type="transmembrane region" description="Helical" evidence="10">
    <location>
        <begin position="323"/>
        <end position="343"/>
    </location>
</feature>
<keyword evidence="6 10" id="KW-1133">Transmembrane helix</keyword>
<feature type="transmembrane region" description="Helical" evidence="10">
    <location>
        <begin position="222"/>
        <end position="244"/>
    </location>
</feature>
<feature type="transmembrane region" description="Helical" evidence="10">
    <location>
        <begin position="250"/>
        <end position="271"/>
    </location>
</feature>
<evidence type="ECO:0000256" key="4">
    <source>
        <dbReference type="ARBA" id="ARBA00022692"/>
    </source>
</evidence>
<dbReference type="InterPro" id="IPR036259">
    <property type="entry name" value="MFS_trans_sf"/>
</dbReference>
<dbReference type="OrthoDB" id="2250022at2759"/>
<dbReference type="FunFam" id="1.20.1250.20:FF:000142">
    <property type="entry name" value="probable anion transporter 3, chloroplastic"/>
    <property type="match status" value="1"/>
</dbReference>
<evidence type="ECO:0000256" key="8">
    <source>
        <dbReference type="ARBA" id="ARBA00024362"/>
    </source>
</evidence>